<proteinExistence type="predicted"/>
<organism evidence="1 2">
    <name type="scientific">Cetraspora pellucida</name>
    <dbReference type="NCBI Taxonomy" id="1433469"/>
    <lineage>
        <taxon>Eukaryota</taxon>
        <taxon>Fungi</taxon>
        <taxon>Fungi incertae sedis</taxon>
        <taxon>Mucoromycota</taxon>
        <taxon>Glomeromycotina</taxon>
        <taxon>Glomeromycetes</taxon>
        <taxon>Diversisporales</taxon>
        <taxon>Gigasporaceae</taxon>
        <taxon>Cetraspora</taxon>
    </lineage>
</organism>
<dbReference type="AlphaFoldDB" id="A0A9N9KEG9"/>
<feature type="non-terminal residue" evidence="1">
    <location>
        <position position="1"/>
    </location>
</feature>
<feature type="non-terminal residue" evidence="1">
    <location>
        <position position="92"/>
    </location>
</feature>
<evidence type="ECO:0000313" key="1">
    <source>
        <dbReference type="EMBL" id="CAG8826310.1"/>
    </source>
</evidence>
<name>A0A9N9KEG9_9GLOM</name>
<dbReference type="EMBL" id="CAJVQA010057166">
    <property type="protein sequence ID" value="CAG8826310.1"/>
    <property type="molecule type" value="Genomic_DNA"/>
</dbReference>
<evidence type="ECO:0000313" key="2">
    <source>
        <dbReference type="Proteomes" id="UP000789759"/>
    </source>
</evidence>
<protein>
    <submittedName>
        <fullName evidence="1">19076_t:CDS:1</fullName>
    </submittedName>
</protein>
<accession>A0A9N9KEG9</accession>
<gene>
    <name evidence="1" type="ORF">CPELLU_LOCUS20200</name>
</gene>
<keyword evidence="2" id="KW-1185">Reference proteome</keyword>
<comment type="caution">
    <text evidence="1">The sequence shown here is derived from an EMBL/GenBank/DDBJ whole genome shotgun (WGS) entry which is preliminary data.</text>
</comment>
<dbReference type="Proteomes" id="UP000789759">
    <property type="component" value="Unassembled WGS sequence"/>
</dbReference>
<reference evidence="1" key="1">
    <citation type="submission" date="2021-06" db="EMBL/GenBank/DDBJ databases">
        <authorList>
            <person name="Kallberg Y."/>
            <person name="Tangrot J."/>
            <person name="Rosling A."/>
        </authorList>
    </citation>
    <scope>NUCLEOTIDE SEQUENCE</scope>
    <source>
        <strain evidence="1">FL966</strain>
    </source>
</reference>
<sequence>CTLNEEFDELRLVSIHGNANGEVYAKLIVNHAIPTIQHLVSDEQEVLEQAGIPQEVERRLYNSLNKPTNIDNLEEKVIAVWYSIPSQYYHRV</sequence>